<evidence type="ECO:0000313" key="2">
    <source>
        <dbReference type="EMBL" id="KZT44275.1"/>
    </source>
</evidence>
<keyword evidence="3" id="KW-1185">Reference proteome</keyword>
<proteinExistence type="predicted"/>
<evidence type="ECO:0000256" key="1">
    <source>
        <dbReference type="SAM" id="MobiDB-lite"/>
    </source>
</evidence>
<dbReference type="STRING" id="1314776.A0A166J141"/>
<dbReference type="Gene3D" id="3.30.200.20">
    <property type="entry name" value="Phosphorylase Kinase, domain 1"/>
    <property type="match status" value="1"/>
</dbReference>
<gene>
    <name evidence="2" type="ORF">SISSUDRAFT_1123824</name>
</gene>
<dbReference type="AlphaFoldDB" id="A0A166J141"/>
<protein>
    <recommendedName>
        <fullName evidence="4">Protein kinase domain-containing protein</fullName>
    </recommendedName>
</protein>
<feature type="compositionally biased region" description="Basic and acidic residues" evidence="1">
    <location>
        <begin position="58"/>
        <end position="68"/>
    </location>
</feature>
<dbReference type="Proteomes" id="UP000076798">
    <property type="component" value="Unassembled WGS sequence"/>
</dbReference>
<sequence length="68" mass="7593">MSFVKLSIFGTSFEVTTRYVDLQPVGMGAFGLVCKGSAHRLVRGRQENYEALQHPRPQQKDVSRAQAP</sequence>
<feature type="region of interest" description="Disordered" evidence="1">
    <location>
        <begin position="49"/>
        <end position="68"/>
    </location>
</feature>
<dbReference type="EMBL" id="KV428004">
    <property type="protein sequence ID" value="KZT44275.1"/>
    <property type="molecule type" value="Genomic_DNA"/>
</dbReference>
<organism evidence="2 3">
    <name type="scientific">Sistotremastrum suecicum HHB10207 ss-3</name>
    <dbReference type="NCBI Taxonomy" id="1314776"/>
    <lineage>
        <taxon>Eukaryota</taxon>
        <taxon>Fungi</taxon>
        <taxon>Dikarya</taxon>
        <taxon>Basidiomycota</taxon>
        <taxon>Agaricomycotina</taxon>
        <taxon>Agaricomycetes</taxon>
        <taxon>Sistotremastrales</taxon>
        <taxon>Sistotremastraceae</taxon>
        <taxon>Sistotremastrum</taxon>
    </lineage>
</organism>
<name>A0A166J141_9AGAM</name>
<reference evidence="2 3" key="1">
    <citation type="journal article" date="2016" name="Mol. Biol. Evol.">
        <title>Comparative Genomics of Early-Diverging Mushroom-Forming Fungi Provides Insights into the Origins of Lignocellulose Decay Capabilities.</title>
        <authorList>
            <person name="Nagy L.G."/>
            <person name="Riley R."/>
            <person name="Tritt A."/>
            <person name="Adam C."/>
            <person name="Daum C."/>
            <person name="Floudas D."/>
            <person name="Sun H."/>
            <person name="Yadav J.S."/>
            <person name="Pangilinan J."/>
            <person name="Larsson K.H."/>
            <person name="Matsuura K."/>
            <person name="Barry K."/>
            <person name="Labutti K."/>
            <person name="Kuo R."/>
            <person name="Ohm R.A."/>
            <person name="Bhattacharya S.S."/>
            <person name="Shirouzu T."/>
            <person name="Yoshinaga Y."/>
            <person name="Martin F.M."/>
            <person name="Grigoriev I.V."/>
            <person name="Hibbett D.S."/>
        </authorList>
    </citation>
    <scope>NUCLEOTIDE SEQUENCE [LARGE SCALE GENOMIC DNA]</scope>
    <source>
        <strain evidence="2 3">HHB10207 ss-3</strain>
    </source>
</reference>
<dbReference type="OrthoDB" id="3227873at2759"/>
<accession>A0A166J141</accession>
<evidence type="ECO:0000313" key="3">
    <source>
        <dbReference type="Proteomes" id="UP000076798"/>
    </source>
</evidence>
<evidence type="ECO:0008006" key="4">
    <source>
        <dbReference type="Google" id="ProtNLM"/>
    </source>
</evidence>